<accession>A0A3M6QM91</accession>
<evidence type="ECO:0000256" key="4">
    <source>
        <dbReference type="ARBA" id="ARBA00022490"/>
    </source>
</evidence>
<feature type="domain" description="DNA polymerase III beta sliding clamp central" evidence="12">
    <location>
        <begin position="133"/>
        <end position="254"/>
    </location>
</feature>
<keyword evidence="4 10" id="KW-0963">Cytoplasm</keyword>
<dbReference type="EMBL" id="RDQO01000005">
    <property type="protein sequence ID" value="RMX04208.1"/>
    <property type="molecule type" value="Genomic_DNA"/>
</dbReference>
<evidence type="ECO:0000256" key="6">
    <source>
        <dbReference type="ARBA" id="ARBA00022695"/>
    </source>
</evidence>
<keyword evidence="7 10" id="KW-0235">DNA replication</keyword>
<keyword evidence="9" id="KW-0238">DNA-binding</keyword>
<evidence type="ECO:0000259" key="12">
    <source>
        <dbReference type="Pfam" id="PF02767"/>
    </source>
</evidence>
<evidence type="ECO:0000259" key="13">
    <source>
        <dbReference type="Pfam" id="PF02768"/>
    </source>
</evidence>
<evidence type="ECO:0000256" key="5">
    <source>
        <dbReference type="ARBA" id="ARBA00022679"/>
    </source>
</evidence>
<comment type="subunit">
    <text evidence="10">Forms a ring-shaped head-to-tail homodimer around DNA.</text>
</comment>
<protein>
    <recommendedName>
        <fullName evidence="3 10">Beta sliding clamp</fullName>
    </recommendedName>
</protein>
<evidence type="ECO:0000256" key="8">
    <source>
        <dbReference type="ARBA" id="ARBA00022932"/>
    </source>
</evidence>
<dbReference type="RefSeq" id="WP_122230964.1">
    <property type="nucleotide sequence ID" value="NZ_RDQO01000005.1"/>
</dbReference>
<dbReference type="GO" id="GO:0008408">
    <property type="term" value="F:3'-5' exonuclease activity"/>
    <property type="evidence" value="ECO:0007669"/>
    <property type="project" value="InterPro"/>
</dbReference>
<comment type="caution">
    <text evidence="14">The sequence shown here is derived from an EMBL/GenBank/DDBJ whole genome shotgun (WGS) entry which is preliminary data.</text>
</comment>
<evidence type="ECO:0000256" key="2">
    <source>
        <dbReference type="ARBA" id="ARBA00010752"/>
    </source>
</evidence>
<dbReference type="Proteomes" id="UP000278006">
    <property type="component" value="Unassembled WGS sequence"/>
</dbReference>
<dbReference type="AlphaFoldDB" id="A0A3M6QM91"/>
<dbReference type="InterPro" id="IPR022634">
    <property type="entry name" value="DNA_polIII_beta_N"/>
</dbReference>
<dbReference type="InterPro" id="IPR046938">
    <property type="entry name" value="DNA_clamp_sf"/>
</dbReference>
<organism evidence="14 15">
    <name type="scientific">Corticibacter populi</name>
    <dbReference type="NCBI Taxonomy" id="1550736"/>
    <lineage>
        <taxon>Bacteria</taxon>
        <taxon>Pseudomonadati</taxon>
        <taxon>Pseudomonadota</taxon>
        <taxon>Betaproteobacteria</taxon>
        <taxon>Burkholderiales</taxon>
        <taxon>Comamonadaceae</taxon>
        <taxon>Corticibacter</taxon>
    </lineage>
</organism>
<evidence type="ECO:0000313" key="15">
    <source>
        <dbReference type="Proteomes" id="UP000278006"/>
    </source>
</evidence>
<keyword evidence="8 10" id="KW-0239">DNA-directed DNA polymerase</keyword>
<comment type="similarity">
    <text evidence="2 10">Belongs to the beta sliding clamp family.</text>
</comment>
<dbReference type="PANTHER" id="PTHR30478">
    <property type="entry name" value="DNA POLYMERASE III SUBUNIT BETA"/>
    <property type="match status" value="1"/>
</dbReference>
<dbReference type="Gene3D" id="3.10.150.10">
    <property type="entry name" value="DNA Polymerase III, subunit A, domain 2"/>
    <property type="match status" value="1"/>
</dbReference>
<evidence type="ECO:0000256" key="1">
    <source>
        <dbReference type="ARBA" id="ARBA00004496"/>
    </source>
</evidence>
<evidence type="ECO:0000256" key="9">
    <source>
        <dbReference type="ARBA" id="ARBA00023125"/>
    </source>
</evidence>
<dbReference type="PIRSF" id="PIRSF000804">
    <property type="entry name" value="DNA_pol_III_b"/>
    <property type="match status" value="1"/>
</dbReference>
<dbReference type="Pfam" id="PF02768">
    <property type="entry name" value="DNA_pol3_beta_3"/>
    <property type="match status" value="1"/>
</dbReference>
<gene>
    <name evidence="14" type="ORF">D8I35_15515</name>
</gene>
<feature type="domain" description="DNA polymerase III beta sliding clamp C-terminal" evidence="13">
    <location>
        <begin position="257"/>
        <end position="376"/>
    </location>
</feature>
<keyword evidence="5 10" id="KW-0808">Transferase</keyword>
<feature type="domain" description="DNA polymerase III beta sliding clamp N-terminal" evidence="11">
    <location>
        <begin position="5"/>
        <end position="121"/>
    </location>
</feature>
<evidence type="ECO:0000259" key="11">
    <source>
        <dbReference type="Pfam" id="PF00712"/>
    </source>
</evidence>
<dbReference type="Pfam" id="PF02767">
    <property type="entry name" value="DNA_pol3_beta_2"/>
    <property type="match status" value="1"/>
</dbReference>
<dbReference type="InterPro" id="IPR001001">
    <property type="entry name" value="DNA_polIII_beta"/>
</dbReference>
<dbReference type="SUPFAM" id="SSF55979">
    <property type="entry name" value="DNA clamp"/>
    <property type="match status" value="3"/>
</dbReference>
<dbReference type="GO" id="GO:0005737">
    <property type="term" value="C:cytoplasm"/>
    <property type="evidence" value="ECO:0007669"/>
    <property type="project" value="UniProtKB-SubCell"/>
</dbReference>
<dbReference type="Pfam" id="PF00712">
    <property type="entry name" value="DNA_pol3_beta"/>
    <property type="match status" value="1"/>
</dbReference>
<evidence type="ECO:0000256" key="7">
    <source>
        <dbReference type="ARBA" id="ARBA00022705"/>
    </source>
</evidence>
<evidence type="ECO:0000256" key="3">
    <source>
        <dbReference type="ARBA" id="ARBA00021035"/>
    </source>
</evidence>
<dbReference type="SMART" id="SM00480">
    <property type="entry name" value="POL3Bc"/>
    <property type="match status" value="1"/>
</dbReference>
<dbReference type="Gene3D" id="3.70.10.10">
    <property type="match status" value="1"/>
</dbReference>
<name>A0A3M6QM91_9BURK</name>
<dbReference type="GO" id="GO:0009360">
    <property type="term" value="C:DNA polymerase III complex"/>
    <property type="evidence" value="ECO:0007669"/>
    <property type="project" value="InterPro"/>
</dbReference>
<dbReference type="InterPro" id="IPR022635">
    <property type="entry name" value="DNA_polIII_beta_C"/>
</dbReference>
<dbReference type="GO" id="GO:0006271">
    <property type="term" value="P:DNA strand elongation involved in DNA replication"/>
    <property type="evidence" value="ECO:0007669"/>
    <property type="project" value="TreeGrafter"/>
</dbReference>
<dbReference type="GO" id="GO:0003887">
    <property type="term" value="F:DNA-directed DNA polymerase activity"/>
    <property type="evidence" value="ECO:0007669"/>
    <property type="project" value="UniProtKB-UniRule"/>
</dbReference>
<keyword evidence="6 10" id="KW-0548">Nucleotidyltransferase</keyword>
<dbReference type="InterPro" id="IPR022637">
    <property type="entry name" value="DNA_polIII_beta_cen"/>
</dbReference>
<comment type="function">
    <text evidence="10">Confers DNA tethering and processivity to DNA polymerases and other proteins. Acts as a clamp, forming a ring around DNA (a reaction catalyzed by the clamp-loading complex) which diffuses in an ATP-independent manner freely and bidirectionally along dsDNA. Initially characterized for its ability to contact the catalytic subunit of DNA polymerase III (Pol III), a complex, multichain enzyme responsible for most of the replicative synthesis in bacteria; Pol III exhibits 3'-5' exonuclease proofreading activity. The beta chain is required for initiation of replication as well as for processivity of DNA replication.</text>
</comment>
<dbReference type="CDD" id="cd00140">
    <property type="entry name" value="beta_clamp"/>
    <property type="match status" value="1"/>
</dbReference>
<sequence>MIVFKAPQEKVLSVLQSIAGIVERRHTLPILANVLLRKSGGTLQLTTSDLEIQIRTSADLGGDSAADFATTIGARKLIEILRTFSGDQAVTLESSQDRFVLKGGKSRFTLQSLPANDFPLVQESPSFGPAFSVPQSVLKHLLGQVAFAMAVQDIRYYLNGILFVAEGRTLSLVATDGHRLAFASATLEVDVPKQEVILPRKTVLELQRLLRDSKDGDDKAEPALIQIQFANNQAKLSFNGLEFVTKLVEGKFPDYNRVIPVGYSNVVTLGRQALQASLQRMTIMTTDKFKGVRLNFEPGVLRISSANAEQEEAQDELEIDYGGPKVESGFNVTYLLDVLSNISEDMVSIAFEDGSSSVLVTVPGEPGFKYVVMPMRI</sequence>
<dbReference type="NCBIfam" id="TIGR00663">
    <property type="entry name" value="dnan"/>
    <property type="match status" value="1"/>
</dbReference>
<dbReference type="PANTHER" id="PTHR30478:SF0">
    <property type="entry name" value="BETA SLIDING CLAMP"/>
    <property type="match status" value="1"/>
</dbReference>
<dbReference type="OrthoDB" id="8421503at2"/>
<dbReference type="GO" id="GO:0003677">
    <property type="term" value="F:DNA binding"/>
    <property type="evidence" value="ECO:0007669"/>
    <property type="project" value="UniProtKB-UniRule"/>
</dbReference>
<proteinExistence type="inferred from homology"/>
<keyword evidence="15" id="KW-1185">Reference proteome</keyword>
<evidence type="ECO:0000256" key="10">
    <source>
        <dbReference type="PIRNR" id="PIRNR000804"/>
    </source>
</evidence>
<reference evidence="14 15" key="1">
    <citation type="submission" date="2018-10" db="EMBL/GenBank/DDBJ databases">
        <title>Draft genome of Cortibacter populi DSM10536.</title>
        <authorList>
            <person name="Bernier A.-M."/>
            <person name="Bernard K."/>
        </authorList>
    </citation>
    <scope>NUCLEOTIDE SEQUENCE [LARGE SCALE GENOMIC DNA]</scope>
    <source>
        <strain evidence="14 15">DSM 105136</strain>
    </source>
</reference>
<comment type="subcellular location">
    <subcellularLocation>
        <location evidence="1 10">Cytoplasm</location>
    </subcellularLocation>
</comment>
<evidence type="ECO:0000313" key="14">
    <source>
        <dbReference type="EMBL" id="RMX04208.1"/>
    </source>
</evidence>